<dbReference type="EMBL" id="VUNE01000001">
    <property type="protein sequence ID" value="MST61503.1"/>
    <property type="molecule type" value="Genomic_DNA"/>
</dbReference>
<dbReference type="SUPFAM" id="SSF82549">
    <property type="entry name" value="DAK1/DegV-like"/>
    <property type="match status" value="1"/>
</dbReference>
<keyword evidence="1" id="KW-0446">Lipid-binding</keyword>
<evidence type="ECO:0000313" key="2">
    <source>
        <dbReference type="EMBL" id="MST61503.1"/>
    </source>
</evidence>
<dbReference type="Gene3D" id="3.30.1180.10">
    <property type="match status" value="1"/>
</dbReference>
<dbReference type="PANTHER" id="PTHR33434:SF2">
    <property type="entry name" value="FATTY ACID-BINDING PROTEIN TM_1468"/>
    <property type="match status" value="1"/>
</dbReference>
<dbReference type="NCBIfam" id="TIGR00762">
    <property type="entry name" value="DegV"/>
    <property type="match status" value="1"/>
</dbReference>
<dbReference type="AlphaFoldDB" id="A0A6N7XD77"/>
<dbReference type="InterPro" id="IPR050270">
    <property type="entry name" value="DegV_domain_contain"/>
</dbReference>
<organism evidence="2 3">
    <name type="scientific">Peptostreptococcus porci</name>
    <dbReference type="NCBI Taxonomy" id="2652282"/>
    <lineage>
        <taxon>Bacteria</taxon>
        <taxon>Bacillati</taxon>
        <taxon>Bacillota</taxon>
        <taxon>Clostridia</taxon>
        <taxon>Peptostreptococcales</taxon>
        <taxon>Peptostreptococcaceae</taxon>
        <taxon>Peptostreptococcus</taxon>
    </lineage>
</organism>
<sequence length="284" mass="31763">MEKIKIICDSLSDITQEYIDKYDIEMIPLNVIIGDKQYKDRVDIQPDEFYKMIREDKILPKTSQITFSDFYETFKKYTDKGEKIIYIAASSASTGTIQSAMMAKNEIENGDIRIIDSNSLCFGIAVMVIRAAELVQMGKNIDEIVEEIEKIKNDVYVSFACDDLEYLTRGGRISSTKAIIGSVLGIKPICIIKDGLVENILNARGKKNVASKIVELAKTNGVTDLSDQIAFIGYTDDIKERDRLEEKVVQELKPKEIKYFQIGCGIGTHGGAGVTGIIAFKNKK</sequence>
<reference evidence="2 3" key="1">
    <citation type="submission" date="2019-08" db="EMBL/GenBank/DDBJ databases">
        <title>In-depth cultivation of the pig gut microbiome towards novel bacterial diversity and tailored functional studies.</title>
        <authorList>
            <person name="Wylensek D."/>
            <person name="Hitch T.C.A."/>
            <person name="Clavel T."/>
        </authorList>
    </citation>
    <scope>NUCLEOTIDE SEQUENCE [LARGE SCALE GENOMIC DNA]</scope>
    <source>
        <strain evidence="2 3">WCA-SAB-591-4A-A</strain>
    </source>
</reference>
<dbReference type="PROSITE" id="PS51482">
    <property type="entry name" value="DEGV"/>
    <property type="match status" value="1"/>
</dbReference>
<dbReference type="GO" id="GO:0008289">
    <property type="term" value="F:lipid binding"/>
    <property type="evidence" value="ECO:0007669"/>
    <property type="project" value="UniProtKB-KW"/>
</dbReference>
<evidence type="ECO:0000313" key="3">
    <source>
        <dbReference type="Proteomes" id="UP000440713"/>
    </source>
</evidence>
<dbReference type="InterPro" id="IPR043168">
    <property type="entry name" value="DegV_C"/>
</dbReference>
<dbReference type="PANTHER" id="PTHR33434">
    <property type="entry name" value="DEGV DOMAIN-CONTAINING PROTEIN DR_1986-RELATED"/>
    <property type="match status" value="1"/>
</dbReference>
<dbReference type="Gene3D" id="3.40.50.10170">
    <property type="match status" value="1"/>
</dbReference>
<comment type="caution">
    <text evidence="2">The sequence shown here is derived from an EMBL/GenBank/DDBJ whole genome shotgun (WGS) entry which is preliminary data.</text>
</comment>
<name>A0A6N7XD77_9FIRM</name>
<dbReference type="InterPro" id="IPR003797">
    <property type="entry name" value="DegV"/>
</dbReference>
<dbReference type="RefSeq" id="WP_154536937.1">
    <property type="nucleotide sequence ID" value="NZ_VUNE01000001.1"/>
</dbReference>
<gene>
    <name evidence="2" type="ORF">FYJ71_00705</name>
</gene>
<dbReference type="Pfam" id="PF02645">
    <property type="entry name" value="DegV"/>
    <property type="match status" value="1"/>
</dbReference>
<evidence type="ECO:0000256" key="1">
    <source>
        <dbReference type="ARBA" id="ARBA00023121"/>
    </source>
</evidence>
<protein>
    <submittedName>
        <fullName evidence="2">DegV family protein</fullName>
    </submittedName>
</protein>
<dbReference type="Proteomes" id="UP000440713">
    <property type="component" value="Unassembled WGS sequence"/>
</dbReference>
<accession>A0A6N7XD77</accession>
<keyword evidence="3" id="KW-1185">Reference proteome</keyword>
<proteinExistence type="predicted"/>